<comment type="caution">
    <text evidence="3">The sequence shown here is derived from an EMBL/GenBank/DDBJ whole genome shotgun (WGS) entry which is preliminary data.</text>
</comment>
<proteinExistence type="predicted"/>
<evidence type="ECO:0000313" key="3">
    <source>
        <dbReference type="EMBL" id="EAY25028.1"/>
    </source>
</evidence>
<evidence type="ECO:0000313" key="4">
    <source>
        <dbReference type="Proteomes" id="UP000004095"/>
    </source>
</evidence>
<keyword evidence="2" id="KW-0677">Repeat</keyword>
<sequence>MNNGSNFQNDLKAFWQNFNTEINNSFGVDLNKIAADWKNIFKSSQSWWDNLIPEWQEVFRRNIDFTGRPTEAQLKQIIYLQELDCSNAQLATLTPLSQLKYLQVLDCSSTNILSLEPLQQMTSLLKLSCYNTHVSSLKPLRKLVNMRVLHCSMTDIDRLDYLKGMHLLQELNCNSTYVKTLRPLRKLKKLQLLYCEDARLTDKTVRRFKRRHPECEVFYTPTKEREDV</sequence>
<dbReference type="InterPro" id="IPR052574">
    <property type="entry name" value="CDIRP"/>
</dbReference>
<dbReference type="RefSeq" id="WP_002703620.1">
    <property type="nucleotide sequence ID" value="NZ_AAWS01000056.1"/>
</dbReference>
<dbReference type="Proteomes" id="UP000004095">
    <property type="component" value="Unassembled WGS sequence"/>
</dbReference>
<dbReference type="OrthoDB" id="1490745at2"/>
<evidence type="ECO:0000256" key="2">
    <source>
        <dbReference type="ARBA" id="ARBA00022737"/>
    </source>
</evidence>
<dbReference type="Gene3D" id="3.80.10.10">
    <property type="entry name" value="Ribonuclease Inhibitor"/>
    <property type="match status" value="1"/>
</dbReference>
<name>A1ZX47_MICM2</name>
<accession>A1ZX47</accession>
<reference evidence="3 4" key="1">
    <citation type="submission" date="2007-01" db="EMBL/GenBank/DDBJ databases">
        <authorList>
            <person name="Haygood M."/>
            <person name="Podell S."/>
            <person name="Anderson C."/>
            <person name="Hopkinson B."/>
            <person name="Roe K."/>
            <person name="Barbeau K."/>
            <person name="Gaasterland T."/>
            <person name="Ferriera S."/>
            <person name="Johnson J."/>
            <person name="Kravitz S."/>
            <person name="Beeson K."/>
            <person name="Sutton G."/>
            <person name="Rogers Y.-H."/>
            <person name="Friedman R."/>
            <person name="Frazier M."/>
            <person name="Venter J.C."/>
        </authorList>
    </citation>
    <scope>NUCLEOTIDE SEQUENCE [LARGE SCALE GENOMIC DNA]</scope>
    <source>
        <strain evidence="3 4">ATCC 23134</strain>
    </source>
</reference>
<evidence type="ECO:0000256" key="1">
    <source>
        <dbReference type="ARBA" id="ARBA00022614"/>
    </source>
</evidence>
<keyword evidence="1" id="KW-0433">Leucine-rich repeat</keyword>
<dbReference type="SUPFAM" id="SSF52058">
    <property type="entry name" value="L domain-like"/>
    <property type="match status" value="1"/>
</dbReference>
<dbReference type="PANTHER" id="PTHR47566">
    <property type="match status" value="1"/>
</dbReference>
<dbReference type="AlphaFoldDB" id="A1ZX47"/>
<protein>
    <submittedName>
        <fullName evidence="3">Internalin-related protein</fullName>
    </submittedName>
</protein>
<dbReference type="EMBL" id="AAWS01000056">
    <property type="protein sequence ID" value="EAY25028.1"/>
    <property type="molecule type" value="Genomic_DNA"/>
</dbReference>
<organism evidence="3 4">
    <name type="scientific">Microscilla marina ATCC 23134</name>
    <dbReference type="NCBI Taxonomy" id="313606"/>
    <lineage>
        <taxon>Bacteria</taxon>
        <taxon>Pseudomonadati</taxon>
        <taxon>Bacteroidota</taxon>
        <taxon>Cytophagia</taxon>
        <taxon>Cytophagales</taxon>
        <taxon>Microscillaceae</taxon>
        <taxon>Microscilla</taxon>
    </lineage>
</organism>
<dbReference type="eggNOG" id="COG4886">
    <property type="taxonomic scope" value="Bacteria"/>
</dbReference>
<dbReference type="GO" id="GO:0035591">
    <property type="term" value="F:signaling adaptor activity"/>
    <property type="evidence" value="ECO:0007669"/>
    <property type="project" value="TreeGrafter"/>
</dbReference>
<keyword evidence="4" id="KW-1185">Reference proteome</keyword>
<dbReference type="PANTHER" id="PTHR47566:SF1">
    <property type="entry name" value="PROTEIN NUD1"/>
    <property type="match status" value="1"/>
</dbReference>
<gene>
    <name evidence="3" type="ORF">M23134_07217</name>
</gene>
<dbReference type="InterPro" id="IPR032675">
    <property type="entry name" value="LRR_dom_sf"/>
</dbReference>